<dbReference type="GeneID" id="109885754"/>
<feature type="compositionally biased region" description="Low complexity" evidence="4">
    <location>
        <begin position="879"/>
        <end position="990"/>
    </location>
</feature>
<dbReference type="RefSeq" id="XP_031667885.1">
    <property type="nucleotide sequence ID" value="XM_031812025.1"/>
</dbReference>
<feature type="compositionally biased region" description="Basic residues" evidence="4">
    <location>
        <begin position="1"/>
        <end position="14"/>
    </location>
</feature>
<evidence type="ECO:0000256" key="1">
    <source>
        <dbReference type="ARBA" id="ARBA00004123"/>
    </source>
</evidence>
<dbReference type="InterPro" id="IPR012590">
    <property type="entry name" value="POPLD_dom"/>
</dbReference>
<dbReference type="InterPro" id="IPR009723">
    <property type="entry name" value="Pop1_N"/>
</dbReference>
<evidence type="ECO:0000256" key="4">
    <source>
        <dbReference type="SAM" id="MobiDB-lite"/>
    </source>
</evidence>
<dbReference type="GO" id="GO:0005655">
    <property type="term" value="C:nucleolar ribonuclease P complex"/>
    <property type="evidence" value="ECO:0007669"/>
    <property type="project" value="InterPro"/>
</dbReference>
<dbReference type="Pfam" id="PF08170">
    <property type="entry name" value="POPLD"/>
    <property type="match status" value="1"/>
</dbReference>
<sequence>MSTAKHRMRDKKMRNQPINVTYSSQGSSHWRNGGGTPTGRGHDLSPHPWGHGSSHSGHAQGGGWVRGHQREGHGGYPQALPTHITASAFAKARAAEVNAMLMAVTKTTGSSHVFGGLPKHMRRRAMSHNTKRLPCRLRDMANNMLEKSQKAGQKMKKEQSKSKSRKARRRHGNMLLEFNRRQRKNLWLETHIWHAKRFHVVKRWGYCLGDRPTYKCYRACYRAMSSHCLLQDMSYYCCVELQGPGEQLLAALSKLTSKETGPTFAAAMCVSGRRQGSVVVYRAGQYPLQPLGPVTFLWRPTTQGRGGQEDQGSQGSTHRQLWIWAHPTMKTDLLPELQAVCQCSEAVLPPAPVDLPVPQPAPTPTLAPGPGAGPEAAQTSGSGSKRKWSSREPEAAGPPAKKLLGYSTISATTPVTWRSSTTGIVISDLTMEMVRYRLIGPLSHSVLTETLAPATHTDATGKSRPSPFWWPDHCRDDCNMSLHQQQAGVFNMLRGVYSTAEVPAGSVLGLTVDDPRLTLPNKRSKAVSDIRKAQGVNEERRRELMLKGIPEPLSQSSLWDRSVRDNVTHNKMTDQEVNRLRNDVLVPGSRLPTPLQGRVPVLLVQQSGKSQGTEMGSWGAGWDLLLPKAWGMAFWVPLVYRGVRIGGLRMSLKHTQNKGEPHFPHDYPDCPAGARFQEEQEAELLAKFRRRPPAKRTNYIKHGCLAPFRCPWQQLVEEWELIVKEEEGGGGEDAVVPMEQEVTPPQSNFTVLRNRKSLRQLSAWCRPTSSKCQRARNPGSTPQLNRNVAASLLSSHGGSSLVWIRLSLVTKGQPEQHALVCVPTAEDLQLVRKEPGCTGPQEPLHTDHFKSRVKRPRKKDHNKPGTSSSSSAKQSDPASVPGVNPGPDPSSSSSLTNPSSSCTSAPSVNPDPSSSSSLTNPSSSCTSAPSVNPDPSSSSSLTNPSSSCTSAPSVNPDPSSSSSLTNPSSSCTSAPSVNPDPSSSSSLTNPSSSCTSALTLGLWPEPLPSVTSHCSRVTLGWVTQGDFSLSAGCGEALGLLSLTGLLHTLLRQPDGQRGLVLLRNPGSLQYRFAKINIEV</sequence>
<dbReference type="GO" id="GO:0001682">
    <property type="term" value="P:tRNA 5'-leader removal"/>
    <property type="evidence" value="ECO:0007669"/>
    <property type="project" value="InterPro"/>
</dbReference>
<feature type="domain" description="POP1 C-terminal" evidence="7">
    <location>
        <begin position="800"/>
        <end position="1079"/>
    </location>
</feature>
<dbReference type="PANTHER" id="PTHR22731">
    <property type="entry name" value="RIBONUCLEASES P/MRP PROTEIN SUBUNIT POP1"/>
    <property type="match status" value="1"/>
</dbReference>
<keyword evidence="3" id="KW-0539">Nucleus</keyword>
<feature type="region of interest" description="Disordered" evidence="4">
    <location>
        <begin position="1"/>
        <end position="79"/>
    </location>
</feature>
<dbReference type="PANTHER" id="PTHR22731:SF3">
    <property type="entry name" value="RIBONUCLEASES P_MRP PROTEIN SUBUNIT POP1"/>
    <property type="match status" value="1"/>
</dbReference>
<dbReference type="AlphaFoldDB" id="A0A8C7GJ13"/>
<name>A0A8C7GJ13_ONCKI</name>
<feature type="compositionally biased region" description="Basic residues" evidence="4">
    <location>
        <begin position="851"/>
        <end position="861"/>
    </location>
</feature>
<dbReference type="Pfam" id="PF06978">
    <property type="entry name" value="POP1_N"/>
    <property type="match status" value="2"/>
</dbReference>
<dbReference type="Proteomes" id="UP000694557">
    <property type="component" value="Unassembled WGS sequence"/>
</dbReference>
<dbReference type="InterPro" id="IPR055079">
    <property type="entry name" value="POP1_C"/>
</dbReference>
<feature type="region of interest" description="Disordered" evidence="4">
    <location>
        <begin position="298"/>
        <end position="318"/>
    </location>
</feature>
<evidence type="ECO:0000313" key="8">
    <source>
        <dbReference type="Ensembl" id="ENSOKIP00005042320.1"/>
    </source>
</evidence>
<feature type="compositionally biased region" description="Pro residues" evidence="4">
    <location>
        <begin position="354"/>
        <end position="367"/>
    </location>
</feature>
<evidence type="ECO:0000259" key="7">
    <source>
        <dbReference type="Pfam" id="PF22770"/>
    </source>
</evidence>
<feature type="region of interest" description="Disordered" evidence="4">
    <location>
        <begin position="147"/>
        <end position="169"/>
    </location>
</feature>
<dbReference type="Ensembl" id="ENSOKIT00005044615.1">
    <property type="protein sequence ID" value="ENSOKIP00005042320.1"/>
    <property type="gene ID" value="ENSOKIG00005017872.1"/>
</dbReference>
<reference evidence="8" key="2">
    <citation type="submission" date="2025-09" db="UniProtKB">
        <authorList>
            <consortium name="Ensembl"/>
        </authorList>
    </citation>
    <scope>IDENTIFICATION</scope>
</reference>
<feature type="compositionally biased region" description="Polar residues" evidence="4">
    <location>
        <begin position="16"/>
        <end position="30"/>
    </location>
</feature>
<gene>
    <name evidence="8" type="primary">POP1</name>
</gene>
<feature type="compositionally biased region" description="Low complexity" evidence="4">
    <location>
        <begin position="368"/>
        <end position="383"/>
    </location>
</feature>
<keyword evidence="9" id="KW-1185">Reference proteome</keyword>
<evidence type="ECO:0000259" key="5">
    <source>
        <dbReference type="Pfam" id="PF06978"/>
    </source>
</evidence>
<feature type="region of interest" description="Disordered" evidence="4">
    <location>
        <begin position="354"/>
        <end position="401"/>
    </location>
</feature>
<comment type="subcellular location">
    <subcellularLocation>
        <location evidence="1">Nucleus</location>
    </subcellularLocation>
</comment>
<feature type="region of interest" description="Disordered" evidence="4">
    <location>
        <begin position="834"/>
        <end position="990"/>
    </location>
</feature>
<dbReference type="GO" id="GO:0000172">
    <property type="term" value="C:ribonuclease MRP complex"/>
    <property type="evidence" value="ECO:0007669"/>
    <property type="project" value="InterPro"/>
</dbReference>
<feature type="compositionally biased region" description="Low complexity" evidence="4">
    <location>
        <begin position="46"/>
        <end position="58"/>
    </location>
</feature>
<dbReference type="InterPro" id="IPR039182">
    <property type="entry name" value="Pop1"/>
</dbReference>
<dbReference type="RefSeq" id="XP_031667884.1">
    <property type="nucleotide sequence ID" value="XM_031812024.1"/>
</dbReference>
<reference evidence="8" key="1">
    <citation type="submission" date="2025-08" db="UniProtKB">
        <authorList>
            <consortium name="Ensembl"/>
        </authorList>
    </citation>
    <scope>IDENTIFICATION</scope>
</reference>
<accession>A0A8C7GJ13</accession>
<evidence type="ECO:0000256" key="3">
    <source>
        <dbReference type="ARBA" id="ARBA00023242"/>
    </source>
</evidence>
<feature type="domain" description="Pop1 N-terminal" evidence="5">
    <location>
        <begin position="89"/>
        <end position="169"/>
    </location>
</feature>
<keyword evidence="2" id="KW-0819">tRNA processing</keyword>
<organism evidence="8 9">
    <name type="scientific">Oncorhynchus kisutch</name>
    <name type="common">Coho salmon</name>
    <name type="synonym">Salmo kisutch</name>
    <dbReference type="NCBI Taxonomy" id="8019"/>
    <lineage>
        <taxon>Eukaryota</taxon>
        <taxon>Metazoa</taxon>
        <taxon>Chordata</taxon>
        <taxon>Craniata</taxon>
        <taxon>Vertebrata</taxon>
        <taxon>Euteleostomi</taxon>
        <taxon>Actinopterygii</taxon>
        <taxon>Neopterygii</taxon>
        <taxon>Teleostei</taxon>
        <taxon>Protacanthopterygii</taxon>
        <taxon>Salmoniformes</taxon>
        <taxon>Salmonidae</taxon>
        <taxon>Salmoninae</taxon>
        <taxon>Oncorhynchus</taxon>
    </lineage>
</organism>
<feature type="domain" description="POPLD" evidence="6">
    <location>
        <begin position="621"/>
        <end position="712"/>
    </location>
</feature>
<proteinExistence type="predicted"/>
<dbReference type="Pfam" id="PF22770">
    <property type="entry name" value="POP1_C"/>
    <property type="match status" value="1"/>
</dbReference>
<evidence type="ECO:0000259" key="6">
    <source>
        <dbReference type="Pfam" id="PF08170"/>
    </source>
</evidence>
<dbReference type="GeneTree" id="ENSGT00390000017478"/>
<feature type="domain" description="Pop1 N-terminal" evidence="5">
    <location>
        <begin position="177"/>
        <end position="243"/>
    </location>
</feature>
<protein>
    <submittedName>
        <fullName evidence="8">POP1 homolog, ribonuclease P/MRP subunit</fullName>
    </submittedName>
</protein>
<evidence type="ECO:0000313" key="9">
    <source>
        <dbReference type="Proteomes" id="UP000694557"/>
    </source>
</evidence>
<evidence type="ECO:0000256" key="2">
    <source>
        <dbReference type="ARBA" id="ARBA00022694"/>
    </source>
</evidence>
<dbReference type="RefSeq" id="XP_031667883.1">
    <property type="nucleotide sequence ID" value="XM_031812023.1"/>
</dbReference>